<feature type="compositionally biased region" description="Basic and acidic residues" evidence="1">
    <location>
        <begin position="94"/>
        <end position="109"/>
    </location>
</feature>
<protein>
    <submittedName>
        <fullName evidence="2">Conserved hypothetical integral membrane protein YrbEa</fullName>
    </submittedName>
</protein>
<accession>A0A6J4SZS2</accession>
<feature type="compositionally biased region" description="Basic and acidic residues" evidence="1">
    <location>
        <begin position="14"/>
        <end position="33"/>
    </location>
</feature>
<organism evidence="2">
    <name type="scientific">uncultured Solirubrobacteraceae bacterium</name>
    <dbReference type="NCBI Taxonomy" id="1162706"/>
    <lineage>
        <taxon>Bacteria</taxon>
        <taxon>Bacillati</taxon>
        <taxon>Actinomycetota</taxon>
        <taxon>Thermoleophilia</taxon>
        <taxon>Solirubrobacterales</taxon>
        <taxon>Solirubrobacteraceae</taxon>
        <taxon>environmental samples</taxon>
    </lineage>
</organism>
<feature type="region of interest" description="Disordered" evidence="1">
    <location>
        <begin position="217"/>
        <end position="246"/>
    </location>
</feature>
<gene>
    <name evidence="2" type="ORF">AVDCRST_MAG67-2623</name>
</gene>
<evidence type="ECO:0000313" key="2">
    <source>
        <dbReference type="EMBL" id="CAA9509372.1"/>
    </source>
</evidence>
<feature type="region of interest" description="Disordered" evidence="1">
    <location>
        <begin position="68"/>
        <end position="156"/>
    </location>
</feature>
<feature type="non-terminal residue" evidence="2">
    <location>
        <position position="1"/>
    </location>
</feature>
<feature type="region of interest" description="Disordered" evidence="1">
    <location>
        <begin position="1"/>
        <end position="54"/>
    </location>
</feature>
<sequence length="268" mass="29560">GPQRRRSSVSSDEEPARRGRGHDDPHGQDDHVRPASAVPLRRRVRQPVPLRPEALLVSAARLDGRLRLRRAGPAGGELPGPVRRDRPPRRVLRARLDPRVRAVRDRDRAGGGGGHRDHRRSRRAQDPRGARRAAGARHRPDQEPRRAALPRAHARDGVVQRLRAAVRRLRRRAGDARQPGAAGRLLGELLRPGVADGPVGLDAEDDVVRGDHRDRLLLQGDDGVRRGRGSRPRGQPGGGHRLPGHLRVQLRLHPDAARDQSRAGEPAL</sequence>
<name>A0A6J4SZS2_9ACTN</name>
<dbReference type="AlphaFoldDB" id="A0A6J4SZS2"/>
<dbReference type="EMBL" id="CADCVQ010000106">
    <property type="protein sequence ID" value="CAA9509372.1"/>
    <property type="molecule type" value="Genomic_DNA"/>
</dbReference>
<reference evidence="2" key="1">
    <citation type="submission" date="2020-02" db="EMBL/GenBank/DDBJ databases">
        <authorList>
            <person name="Meier V. D."/>
        </authorList>
    </citation>
    <scope>NUCLEOTIDE SEQUENCE</scope>
    <source>
        <strain evidence="2">AVDCRST_MAG67</strain>
    </source>
</reference>
<proteinExistence type="predicted"/>
<feature type="non-terminal residue" evidence="2">
    <location>
        <position position="268"/>
    </location>
</feature>
<evidence type="ECO:0000256" key="1">
    <source>
        <dbReference type="SAM" id="MobiDB-lite"/>
    </source>
</evidence>